<keyword evidence="4" id="KW-0472">Membrane</keyword>
<dbReference type="Gene3D" id="3.30.540.10">
    <property type="entry name" value="Fructose-1,6-Bisphosphatase, subunit A, domain 1"/>
    <property type="match status" value="1"/>
</dbReference>
<dbReference type="AlphaFoldDB" id="A0A286TWD4"/>
<comment type="subcellular location">
    <subcellularLocation>
        <location evidence="4">Cell membrane</location>
        <topology evidence="4">Peripheral membrane protein</topology>
        <orientation evidence="4">Cytoplasmic side</orientation>
    </subcellularLocation>
</comment>
<organism evidence="6 7">
    <name type="scientific">Candidatus Scalindua japonica</name>
    <dbReference type="NCBI Taxonomy" id="1284222"/>
    <lineage>
        <taxon>Bacteria</taxon>
        <taxon>Pseudomonadati</taxon>
        <taxon>Planctomycetota</taxon>
        <taxon>Candidatus Brocadiia</taxon>
        <taxon>Candidatus Brocadiales</taxon>
        <taxon>Candidatus Scalinduaceae</taxon>
        <taxon>Candidatus Scalindua</taxon>
    </lineage>
</organism>
<feature type="binding site" evidence="4">
    <location>
        <position position="97"/>
    </location>
    <ligand>
        <name>Mg(2+)</name>
        <dbReference type="ChEBI" id="CHEBI:18420"/>
        <label>2</label>
    </ligand>
</feature>
<accession>A0A286TWD4</accession>
<comment type="catalytic activity">
    <reaction evidence="1 4">
        <text>adenosine 3',5'-bisphosphate + H2O = AMP + phosphate</text>
        <dbReference type="Rhea" id="RHEA:10040"/>
        <dbReference type="ChEBI" id="CHEBI:15377"/>
        <dbReference type="ChEBI" id="CHEBI:43474"/>
        <dbReference type="ChEBI" id="CHEBI:58343"/>
        <dbReference type="ChEBI" id="CHEBI:456215"/>
        <dbReference type="EC" id="3.1.3.7"/>
    </reaction>
</comment>
<feature type="binding site" evidence="5">
    <location>
        <position position="74"/>
    </location>
    <ligand>
        <name>Mg(2+)</name>
        <dbReference type="ChEBI" id="CHEBI:18420"/>
        <label>1</label>
        <note>catalytic</note>
    </ligand>
</feature>
<keyword evidence="4" id="KW-1003">Cell membrane</keyword>
<dbReference type="PANTHER" id="PTHR43028">
    <property type="entry name" value="3'(2'),5'-BISPHOSPHATE NUCLEOTIDASE 1"/>
    <property type="match status" value="1"/>
</dbReference>
<feature type="binding site" evidence="4">
    <location>
        <position position="74"/>
    </location>
    <ligand>
        <name>substrate</name>
    </ligand>
</feature>
<feature type="binding site" evidence="5">
    <location>
        <position position="97"/>
    </location>
    <ligand>
        <name>Mg(2+)</name>
        <dbReference type="ChEBI" id="CHEBI:18420"/>
        <label>1</label>
        <note>catalytic</note>
    </ligand>
</feature>
<dbReference type="PANTHER" id="PTHR43028:SF5">
    <property type="entry name" value="3'(2'),5'-BISPHOSPHATE NUCLEOTIDASE 1"/>
    <property type="match status" value="1"/>
</dbReference>
<keyword evidence="7" id="KW-1185">Reference proteome</keyword>
<feature type="binding site" evidence="4">
    <location>
        <position position="237"/>
    </location>
    <ligand>
        <name>substrate</name>
    </ligand>
</feature>
<feature type="binding site" evidence="4">
    <location>
        <begin position="96"/>
        <end position="99"/>
    </location>
    <ligand>
        <name>substrate</name>
    </ligand>
</feature>
<dbReference type="GO" id="GO:0050427">
    <property type="term" value="P:3'-phosphoadenosine 5'-phosphosulfate metabolic process"/>
    <property type="evidence" value="ECO:0007669"/>
    <property type="project" value="TreeGrafter"/>
</dbReference>
<dbReference type="PRINTS" id="PR00377">
    <property type="entry name" value="IMPHPHTASES"/>
</dbReference>
<protein>
    <recommendedName>
        <fullName evidence="4">3'(2'),5'-bisphosphate nucleotidase CysQ</fullName>
        <ecNumber evidence="4">3.1.3.7</ecNumber>
    </recommendedName>
    <alternativeName>
        <fullName evidence="4">3'(2'),5-bisphosphonucleoside 3'(2')-phosphohydrolase</fullName>
    </alternativeName>
    <alternativeName>
        <fullName evidence="4">3'-phosphoadenosine 5'-phosphate phosphatase</fullName>
        <shortName evidence="4">PAP phosphatase</shortName>
    </alternativeName>
</protein>
<feature type="binding site" evidence="5">
    <location>
        <position position="94"/>
    </location>
    <ligand>
        <name>Mg(2+)</name>
        <dbReference type="ChEBI" id="CHEBI:18420"/>
        <label>1</label>
        <note>catalytic</note>
    </ligand>
</feature>
<evidence type="ECO:0000313" key="7">
    <source>
        <dbReference type="Proteomes" id="UP000218542"/>
    </source>
</evidence>
<sequence length="284" mass="31941">MENIKYDKLILTTILAAKRAGEAILDVYDSDFAVEQKDDKSPLTLADKRSHEIIADVLEQTITVNNSTVPVLSEEGKETPYDERKKREYFWLVDPLDGTKEFVKRNGEFTVNIALIHKHKPVLGIIYIPVKDTFYFAATNFGAYKLEGSRILTSNISIKELTDKSQRLPLNKNNKTSLTIVGSRSHTSEELSEFVKQLSKKYENIEFISSGSSLKLCLVAEGKADAYPRFGPTMEWDTAAGQAIAEQAECTVINTQTNEPLSYNKESLLNPFFIVSRQGLSFNL</sequence>
<dbReference type="InterPro" id="IPR020583">
    <property type="entry name" value="Inositol_monoP_metal-BS"/>
</dbReference>
<comment type="similarity">
    <text evidence="4">Belongs to the inositol monophosphatase superfamily. CysQ family.</text>
</comment>
<dbReference type="Proteomes" id="UP000218542">
    <property type="component" value="Unassembled WGS sequence"/>
</dbReference>
<dbReference type="EC" id="3.1.3.7" evidence="4"/>
<feature type="binding site" evidence="5">
    <location>
        <position position="237"/>
    </location>
    <ligand>
        <name>Mg(2+)</name>
        <dbReference type="ChEBI" id="CHEBI:18420"/>
        <label>1</label>
        <note>catalytic</note>
    </ligand>
</feature>
<evidence type="ECO:0000256" key="2">
    <source>
        <dbReference type="ARBA" id="ARBA00022723"/>
    </source>
</evidence>
<comment type="cofactor">
    <cofactor evidence="4 5">
        <name>Mg(2+)</name>
        <dbReference type="ChEBI" id="CHEBI:18420"/>
    </cofactor>
</comment>
<feature type="binding site" evidence="4">
    <location>
        <position position="94"/>
    </location>
    <ligand>
        <name>Mg(2+)</name>
        <dbReference type="ChEBI" id="CHEBI:18420"/>
        <label>2</label>
    </ligand>
</feature>
<dbReference type="NCBIfam" id="TIGR01331">
    <property type="entry name" value="bisphos_cysQ"/>
    <property type="match status" value="1"/>
</dbReference>
<dbReference type="HAMAP" id="MF_02095">
    <property type="entry name" value="CysQ"/>
    <property type="match status" value="1"/>
</dbReference>
<feature type="binding site" evidence="4">
    <location>
        <position position="94"/>
    </location>
    <ligand>
        <name>Mg(2+)</name>
        <dbReference type="ChEBI" id="CHEBI:18420"/>
        <label>1</label>
    </ligand>
</feature>
<dbReference type="SUPFAM" id="SSF56655">
    <property type="entry name" value="Carbohydrate phosphatase"/>
    <property type="match status" value="1"/>
</dbReference>
<dbReference type="PROSITE" id="PS00629">
    <property type="entry name" value="IMP_1"/>
    <property type="match status" value="1"/>
</dbReference>
<dbReference type="InterPro" id="IPR000760">
    <property type="entry name" value="Inositol_monophosphatase-like"/>
</dbReference>
<keyword evidence="3 4" id="KW-0460">Magnesium</keyword>
<feature type="binding site" evidence="4">
    <location>
        <position position="74"/>
    </location>
    <ligand>
        <name>Mg(2+)</name>
        <dbReference type="ChEBI" id="CHEBI:18420"/>
        <label>1</label>
    </ligand>
</feature>
<dbReference type="GO" id="GO:0005886">
    <property type="term" value="C:plasma membrane"/>
    <property type="evidence" value="ECO:0007669"/>
    <property type="project" value="UniProtKB-SubCell"/>
</dbReference>
<reference evidence="7" key="1">
    <citation type="journal article" date="2017" name="Environ. Microbiol. Rep.">
        <title>Genetic Diversity of Marine Anaerobic Ammonium-Oxidizing Bacteria as Revealed by Genomic and Proteomic Analyses of 'Candidatus Scalindua japonica'.</title>
        <authorList>
            <person name="Oshiki M."/>
            <person name="Mizuto K."/>
            <person name="Kimura Z."/>
            <person name="Kindaichi T."/>
            <person name="Satoh H."/>
            <person name="Okabe S."/>
        </authorList>
    </citation>
    <scope>NUCLEOTIDE SEQUENCE [LARGE SCALE GENOMIC DNA]</scope>
    <source>
        <strain evidence="7">husup-a2</strain>
    </source>
</reference>
<feature type="binding site" evidence="4">
    <location>
        <position position="96"/>
    </location>
    <ligand>
        <name>Mg(2+)</name>
        <dbReference type="ChEBI" id="CHEBI:18420"/>
        <label>1</label>
    </ligand>
</feature>
<keyword evidence="2 4" id="KW-0479">Metal-binding</keyword>
<dbReference type="CDD" id="cd01638">
    <property type="entry name" value="CysQ"/>
    <property type="match status" value="1"/>
</dbReference>
<evidence type="ECO:0000256" key="1">
    <source>
        <dbReference type="ARBA" id="ARBA00001625"/>
    </source>
</evidence>
<dbReference type="InterPro" id="IPR006240">
    <property type="entry name" value="CysQ"/>
</dbReference>
<feature type="binding site" evidence="4">
    <location>
        <position position="237"/>
    </location>
    <ligand>
        <name>Mg(2+)</name>
        <dbReference type="ChEBI" id="CHEBI:18420"/>
        <label>2</label>
    </ligand>
</feature>
<keyword evidence="4" id="KW-0378">Hydrolase</keyword>
<name>A0A286TWD4_9BACT</name>
<dbReference type="OrthoDB" id="9772456at2"/>
<dbReference type="Pfam" id="PF00459">
    <property type="entry name" value="Inositol_P"/>
    <property type="match status" value="1"/>
</dbReference>
<dbReference type="EMBL" id="BAOS01000007">
    <property type="protein sequence ID" value="GAX60200.1"/>
    <property type="molecule type" value="Genomic_DNA"/>
</dbReference>
<proteinExistence type="inferred from homology"/>
<evidence type="ECO:0000256" key="4">
    <source>
        <dbReference type="HAMAP-Rule" id="MF_02095"/>
    </source>
</evidence>
<dbReference type="GO" id="GO:0000103">
    <property type="term" value="P:sulfate assimilation"/>
    <property type="evidence" value="ECO:0007669"/>
    <property type="project" value="TreeGrafter"/>
</dbReference>
<gene>
    <name evidence="4" type="primary">cysQ</name>
    <name evidence="6" type="ORF">SCALIN_C07_0011</name>
</gene>
<evidence type="ECO:0000256" key="5">
    <source>
        <dbReference type="PIRSR" id="PIRSR600760-2"/>
    </source>
</evidence>
<comment type="caution">
    <text evidence="6">The sequence shown here is derived from an EMBL/GenBank/DDBJ whole genome shotgun (WGS) entry which is preliminary data.</text>
</comment>
<dbReference type="InterPro" id="IPR050725">
    <property type="entry name" value="CysQ/Inositol_MonoPase"/>
</dbReference>
<dbReference type="Gene3D" id="3.40.190.80">
    <property type="match status" value="1"/>
</dbReference>
<evidence type="ECO:0000256" key="3">
    <source>
        <dbReference type="ARBA" id="ARBA00022842"/>
    </source>
</evidence>
<dbReference type="GO" id="GO:0000287">
    <property type="term" value="F:magnesium ion binding"/>
    <property type="evidence" value="ECO:0007669"/>
    <property type="project" value="UniProtKB-UniRule"/>
</dbReference>
<feature type="binding site" evidence="5">
    <location>
        <position position="96"/>
    </location>
    <ligand>
        <name>Mg(2+)</name>
        <dbReference type="ChEBI" id="CHEBI:18420"/>
        <label>1</label>
        <note>catalytic</note>
    </ligand>
</feature>
<comment type="function">
    <text evidence="4">Converts adenosine-3',5'-bisphosphate (PAP) to AMP.</text>
</comment>
<dbReference type="FunFam" id="3.40.190.80:FF:000005">
    <property type="entry name" value="3'(2'),5'-bisphosphate nucleotidase CysQ"/>
    <property type="match status" value="1"/>
</dbReference>
<dbReference type="GO" id="GO:0008441">
    <property type="term" value="F:3'(2'),5'-bisphosphate nucleotidase activity"/>
    <property type="evidence" value="ECO:0007669"/>
    <property type="project" value="UniProtKB-UniRule"/>
</dbReference>
<evidence type="ECO:0000313" key="6">
    <source>
        <dbReference type="EMBL" id="GAX60200.1"/>
    </source>
</evidence>
<dbReference type="RefSeq" id="WP_096893490.1">
    <property type="nucleotide sequence ID" value="NZ_BAOS01000007.1"/>
</dbReference>